<gene>
    <name evidence="7" type="ORF">E5288_WYG015020</name>
</gene>
<evidence type="ECO:0000256" key="4">
    <source>
        <dbReference type="ARBA" id="ARBA00022989"/>
    </source>
</evidence>
<sequence length="476" mass="48780">MSAKAIESGEGDALGPLLPELLSEEEEEPSQSSNQASDGSSPGKAPQEPRQGSDGSGSDLTDPPKSKGSNVYHYAGKTAAAVIGGALAVGSVPVVLGAMGFTGAGIAASSIAAKMMSAAAVANGGGVAAGSLVATLQSVGAAGLSTSSNILLGSAGAKIGASCWDAIKKAFSPSGSSTEEESDSHAGDDPPGPQDREKNLPSQPTRPPMALLLGRHHRDHFSGQMVLALTPETHPRWKAAMSTIMQRKKNLPSQPTRPPMALLLGRYHRDHFSGQMVLALTPETHPCWKAAMSTIMQNQCSHTASRMSARAIESGEGDALGPLLPELLLEEEEEPSQSTNQASYGSSPGKPPQGPHQGPDDFGSDPRDPPNFYHYAGMTAAAVIGGVMAVRAVPELLDTVGFTRKGISHSSLAAKMMSSTARANGGGVPSGSLVSNLQSKGATGLSTPSNILLGSAGALLGALLWDSYSSSRRTQY</sequence>
<evidence type="ECO:0000256" key="3">
    <source>
        <dbReference type="ARBA" id="ARBA00022692"/>
    </source>
</evidence>
<organism evidence="7 8">
    <name type="scientific">Bos mutus</name>
    <name type="common">wild yak</name>
    <dbReference type="NCBI Taxonomy" id="72004"/>
    <lineage>
        <taxon>Eukaryota</taxon>
        <taxon>Metazoa</taxon>
        <taxon>Chordata</taxon>
        <taxon>Craniata</taxon>
        <taxon>Vertebrata</taxon>
        <taxon>Euteleostomi</taxon>
        <taxon>Mammalia</taxon>
        <taxon>Eutheria</taxon>
        <taxon>Laurasiatheria</taxon>
        <taxon>Artiodactyla</taxon>
        <taxon>Ruminantia</taxon>
        <taxon>Pecora</taxon>
        <taxon>Bovidae</taxon>
        <taxon>Bovinae</taxon>
        <taxon>Bos</taxon>
    </lineage>
</organism>
<feature type="region of interest" description="Disordered" evidence="6">
    <location>
        <begin position="1"/>
        <end position="69"/>
    </location>
</feature>
<evidence type="ECO:0008006" key="9">
    <source>
        <dbReference type="Google" id="ProtNLM"/>
    </source>
</evidence>
<dbReference type="PANTHER" id="PTHR16932">
    <property type="entry name" value="INTERFERON ALPHA-INDUCIBLE PROTEIN 27"/>
    <property type="match status" value="1"/>
</dbReference>
<dbReference type="Proteomes" id="UP000322234">
    <property type="component" value="Unassembled WGS sequence"/>
</dbReference>
<keyword evidence="8" id="KW-1185">Reference proteome</keyword>
<keyword evidence="3" id="KW-0812">Transmembrane</keyword>
<keyword evidence="4" id="KW-1133">Transmembrane helix</keyword>
<dbReference type="InterPro" id="IPR038213">
    <property type="entry name" value="IFI6/IFI27-like_sf"/>
</dbReference>
<proteinExistence type="inferred from homology"/>
<dbReference type="AlphaFoldDB" id="A0A6B0S3Z4"/>
<comment type="similarity">
    <text evidence="2">Belongs to the IFI6/IFI27 family.</text>
</comment>
<reference evidence="7" key="1">
    <citation type="submission" date="2019-10" db="EMBL/GenBank/DDBJ databases">
        <title>The sequence and de novo assembly of the wild yak genome.</title>
        <authorList>
            <person name="Liu Y."/>
        </authorList>
    </citation>
    <scope>NUCLEOTIDE SEQUENCE [LARGE SCALE GENOMIC DNA]</scope>
    <source>
        <strain evidence="7">WY2019</strain>
    </source>
</reference>
<dbReference type="GO" id="GO:0031966">
    <property type="term" value="C:mitochondrial membrane"/>
    <property type="evidence" value="ECO:0007669"/>
    <property type="project" value="TreeGrafter"/>
</dbReference>
<comment type="subcellular location">
    <subcellularLocation>
        <location evidence="1">Membrane</location>
        <topology evidence="1">Multi-pass membrane protein</topology>
    </subcellularLocation>
</comment>
<dbReference type="GO" id="GO:0097193">
    <property type="term" value="P:intrinsic apoptotic signaling pathway"/>
    <property type="evidence" value="ECO:0007669"/>
    <property type="project" value="TreeGrafter"/>
</dbReference>
<dbReference type="Pfam" id="PF06140">
    <property type="entry name" value="Ifi-6-16"/>
    <property type="match status" value="2"/>
</dbReference>
<feature type="region of interest" description="Disordered" evidence="6">
    <location>
        <begin position="331"/>
        <end position="370"/>
    </location>
</feature>
<evidence type="ECO:0000256" key="5">
    <source>
        <dbReference type="ARBA" id="ARBA00023136"/>
    </source>
</evidence>
<protein>
    <recommendedName>
        <fullName evidence="9">Interferon alpha-inducible protein 27, mitochondrial</fullName>
    </recommendedName>
</protein>
<name>A0A6B0S3Z4_9CETA</name>
<feature type="compositionally biased region" description="Basic and acidic residues" evidence="6">
    <location>
        <begin position="183"/>
        <end position="199"/>
    </location>
</feature>
<evidence type="ECO:0000256" key="6">
    <source>
        <dbReference type="SAM" id="MobiDB-lite"/>
    </source>
</evidence>
<evidence type="ECO:0000256" key="2">
    <source>
        <dbReference type="ARBA" id="ARBA00007262"/>
    </source>
</evidence>
<dbReference type="Gene3D" id="6.10.110.10">
    <property type="match status" value="2"/>
</dbReference>
<keyword evidence="5" id="KW-0472">Membrane</keyword>
<evidence type="ECO:0000256" key="1">
    <source>
        <dbReference type="ARBA" id="ARBA00004141"/>
    </source>
</evidence>
<dbReference type="InterPro" id="IPR009311">
    <property type="entry name" value="IFI6/IFI27-like"/>
</dbReference>
<feature type="region of interest" description="Disordered" evidence="6">
    <location>
        <begin position="172"/>
        <end position="210"/>
    </location>
</feature>
<comment type="caution">
    <text evidence="7">The sequence shown here is derived from an EMBL/GenBank/DDBJ whole genome shotgun (WGS) entry which is preliminary data.</text>
</comment>
<accession>A0A6B0S3Z4</accession>
<dbReference type="GO" id="GO:0001836">
    <property type="term" value="P:release of cytochrome c from mitochondria"/>
    <property type="evidence" value="ECO:0007669"/>
    <property type="project" value="TreeGrafter"/>
</dbReference>
<feature type="compositionally biased region" description="Low complexity" evidence="6">
    <location>
        <begin position="30"/>
        <end position="43"/>
    </location>
</feature>
<dbReference type="EMBL" id="VBQZ03000180">
    <property type="protein sequence ID" value="MXQ97030.1"/>
    <property type="molecule type" value="Genomic_DNA"/>
</dbReference>
<dbReference type="PANTHER" id="PTHR16932:SF2">
    <property type="entry name" value="INTERFERON ALPHA-INDUCIBLE PROTEIN 27, MITOCHONDRIAL"/>
    <property type="match status" value="1"/>
</dbReference>
<evidence type="ECO:0000313" key="8">
    <source>
        <dbReference type="Proteomes" id="UP000322234"/>
    </source>
</evidence>
<evidence type="ECO:0000313" key="7">
    <source>
        <dbReference type="EMBL" id="MXQ97030.1"/>
    </source>
</evidence>